<dbReference type="InterPro" id="IPR050855">
    <property type="entry name" value="NDM-1-like"/>
</dbReference>
<dbReference type="Gene3D" id="3.60.15.10">
    <property type="entry name" value="Ribonuclease Z/Hydroxyacylglutathione hydrolase-like"/>
    <property type="match status" value="1"/>
</dbReference>
<dbReference type="OrthoDB" id="197151at2157"/>
<reference evidence="2 3" key="1">
    <citation type="submission" date="2016-10" db="EMBL/GenBank/DDBJ databases">
        <title>Comparative genomics between deep and shallow subseafloor isolates.</title>
        <authorList>
            <person name="Ishii S."/>
            <person name="Miller J.R."/>
            <person name="Sutton G."/>
            <person name="Suzuki S."/>
            <person name="Methe B."/>
            <person name="Inagaki F."/>
            <person name="Imachi H."/>
        </authorList>
    </citation>
    <scope>NUCLEOTIDE SEQUENCE [LARGE SCALE GENOMIC DNA]</scope>
    <source>
        <strain evidence="2 3">MO-MB1</strain>
    </source>
</reference>
<dbReference type="SMART" id="SM00849">
    <property type="entry name" value="Lactamase_B"/>
    <property type="match status" value="1"/>
</dbReference>
<dbReference type="EMBL" id="CP017766">
    <property type="protein sequence ID" value="AUB56818.1"/>
    <property type="molecule type" value="Genomic_DNA"/>
</dbReference>
<dbReference type="GO" id="GO:0016787">
    <property type="term" value="F:hydrolase activity"/>
    <property type="evidence" value="ECO:0007669"/>
    <property type="project" value="UniProtKB-KW"/>
</dbReference>
<dbReference type="PANTHER" id="PTHR42951:SF17">
    <property type="entry name" value="METALLO-BETA-LACTAMASE DOMAIN-CONTAINING PROTEIN"/>
    <property type="match status" value="1"/>
</dbReference>
<keyword evidence="2" id="KW-0378">Hydrolase</keyword>
<dbReference type="AlphaFoldDB" id="A0A2H4VFE3"/>
<name>A0A2H4VFE3_9EURY</name>
<organism evidence="2 3">
    <name type="scientific">Methanobacterium subterraneum</name>
    <dbReference type="NCBI Taxonomy" id="59277"/>
    <lineage>
        <taxon>Archaea</taxon>
        <taxon>Methanobacteriati</taxon>
        <taxon>Methanobacteriota</taxon>
        <taxon>Methanomada group</taxon>
        <taxon>Methanobacteria</taxon>
        <taxon>Methanobacteriales</taxon>
        <taxon>Methanobacteriaceae</taxon>
        <taxon>Methanobacterium</taxon>
    </lineage>
</organism>
<dbReference type="CDD" id="cd07721">
    <property type="entry name" value="yflN-like_MBL-fold"/>
    <property type="match status" value="1"/>
</dbReference>
<gene>
    <name evidence="2" type="ORF">BK007_10320</name>
</gene>
<evidence type="ECO:0000313" key="2">
    <source>
        <dbReference type="EMBL" id="AUB56818.1"/>
    </source>
</evidence>
<sequence length="206" mass="23058">MRVTDEVYALDSTQGNYTYLITGEENILVDTGRHGQGKGILKDLKAIGIKPDDVQHILVTHHDVDHVGSLASLEKSTGAKVWASEKDIPYICGIKGRPGIKWLISVLMPLKKPEKITPYPEDQRIGDIEIIPTPGHTPGHVALLYKDVLMVGDLIKTSRGKIAPMSSFMNWDDEIIKESIHKINNYNFRWICPAHGEPLMTQEVRI</sequence>
<protein>
    <submittedName>
        <fullName evidence="2">Hydrolase</fullName>
    </submittedName>
</protein>
<evidence type="ECO:0000259" key="1">
    <source>
        <dbReference type="SMART" id="SM00849"/>
    </source>
</evidence>
<dbReference type="InterPro" id="IPR036866">
    <property type="entry name" value="RibonucZ/Hydroxyglut_hydro"/>
</dbReference>
<dbReference type="SUPFAM" id="SSF56281">
    <property type="entry name" value="Metallo-hydrolase/oxidoreductase"/>
    <property type="match status" value="1"/>
</dbReference>
<dbReference type="PANTHER" id="PTHR42951">
    <property type="entry name" value="METALLO-BETA-LACTAMASE DOMAIN-CONTAINING"/>
    <property type="match status" value="1"/>
</dbReference>
<feature type="domain" description="Metallo-beta-lactamase" evidence="1">
    <location>
        <begin position="15"/>
        <end position="195"/>
    </location>
</feature>
<dbReference type="Pfam" id="PF00753">
    <property type="entry name" value="Lactamase_B"/>
    <property type="match status" value="1"/>
</dbReference>
<accession>A0A2H4VFE3</accession>
<proteinExistence type="predicted"/>
<dbReference type="Proteomes" id="UP000232806">
    <property type="component" value="Chromosome"/>
</dbReference>
<evidence type="ECO:0000313" key="3">
    <source>
        <dbReference type="Proteomes" id="UP000232806"/>
    </source>
</evidence>
<dbReference type="InterPro" id="IPR001279">
    <property type="entry name" value="Metallo-B-lactamas"/>
</dbReference>